<comment type="caution">
    <text evidence="3">The sequence shown here is derived from an EMBL/GenBank/DDBJ whole genome shotgun (WGS) entry which is preliminary data.</text>
</comment>
<comment type="similarity">
    <text evidence="1">Belongs to the UPF0735 family.</text>
</comment>
<evidence type="ECO:0000313" key="4">
    <source>
        <dbReference type="Proteomes" id="UP000003011"/>
    </source>
</evidence>
<proteinExistence type="inferred from homology"/>
<organism evidence="3 4">
    <name type="scientific">Johnsonella ignava ATCC 51276</name>
    <dbReference type="NCBI Taxonomy" id="679200"/>
    <lineage>
        <taxon>Bacteria</taxon>
        <taxon>Bacillati</taxon>
        <taxon>Bacillota</taxon>
        <taxon>Clostridia</taxon>
        <taxon>Lachnospirales</taxon>
        <taxon>Lachnospiraceae</taxon>
        <taxon>Johnsonella</taxon>
    </lineage>
</organism>
<dbReference type="PROSITE" id="PS51671">
    <property type="entry name" value="ACT"/>
    <property type="match status" value="1"/>
</dbReference>
<dbReference type="Proteomes" id="UP000003011">
    <property type="component" value="Unassembled WGS sequence"/>
</dbReference>
<dbReference type="HOGENOM" id="CLU_128147_0_0_9"/>
<dbReference type="HAMAP" id="MF_00707">
    <property type="entry name" value="UPF0735"/>
    <property type="match status" value="1"/>
</dbReference>
<reference evidence="3 4" key="1">
    <citation type="submission" date="2011-08" db="EMBL/GenBank/DDBJ databases">
        <title>The Genome Sequence of Johnsonella ignava ATCC 51276.</title>
        <authorList>
            <consortium name="The Broad Institute Genome Sequencing Platform"/>
            <person name="Earl A."/>
            <person name="Ward D."/>
            <person name="Feldgarden M."/>
            <person name="Gevers D."/>
            <person name="Izard J."/>
            <person name="Blanton J.M."/>
            <person name="Baranova O.V."/>
            <person name="Dewhirst F.E."/>
            <person name="Young S.K."/>
            <person name="Zeng Q."/>
            <person name="Gargeya S."/>
            <person name="Fitzgerald M."/>
            <person name="Haas B."/>
            <person name="Abouelleil A."/>
            <person name="Alvarado L."/>
            <person name="Arachchi H.M."/>
            <person name="Berlin A."/>
            <person name="Brown A."/>
            <person name="Chapman S.B."/>
            <person name="Chen Z."/>
            <person name="Dunbar C."/>
            <person name="Freedman E."/>
            <person name="Gearin G."/>
            <person name="Gellesch M."/>
            <person name="Goldberg J."/>
            <person name="Griggs A."/>
            <person name="Gujja S."/>
            <person name="Heiman D."/>
            <person name="Howarth C."/>
            <person name="Larson L."/>
            <person name="Lui A."/>
            <person name="MacDonald P.J.P."/>
            <person name="Montmayeur A."/>
            <person name="Murphy C."/>
            <person name="Neiman D."/>
            <person name="Pearson M."/>
            <person name="Priest M."/>
            <person name="Roberts A."/>
            <person name="Saif S."/>
            <person name="Shea T."/>
            <person name="Shenoy N."/>
            <person name="Sisk P."/>
            <person name="Stolte C."/>
            <person name="Sykes S."/>
            <person name="Wortman J."/>
            <person name="Nusbaum C."/>
            <person name="Birren B."/>
        </authorList>
    </citation>
    <scope>NUCLEOTIDE SEQUENCE [LARGE SCALE GENOMIC DNA]</scope>
    <source>
        <strain evidence="3 4">ATCC 51276</strain>
    </source>
</reference>
<dbReference type="InterPro" id="IPR045865">
    <property type="entry name" value="ACT-like_dom_sf"/>
</dbReference>
<gene>
    <name evidence="3" type="ORF">HMPREF9333_01419</name>
</gene>
<name>G5GIM9_9FIRM</name>
<dbReference type="RefSeq" id="WP_005541045.1">
    <property type="nucleotide sequence ID" value="NZ_JH378833.1"/>
</dbReference>
<dbReference type="SUPFAM" id="SSF55021">
    <property type="entry name" value="ACT-like"/>
    <property type="match status" value="1"/>
</dbReference>
<dbReference type="PIRSF" id="PIRSF025624">
    <property type="entry name" value="ACT_PheB"/>
    <property type="match status" value="1"/>
</dbReference>
<dbReference type="STRING" id="679200.HMPREF9333_01419"/>
<dbReference type="Pfam" id="PF13291">
    <property type="entry name" value="ACT_4"/>
    <property type="match status" value="1"/>
</dbReference>
<sequence length="147" mass="16674">MTIESKYYLVKKRAVPEVLVKVLEVKRLLDLDKNLRITEAVQRCGLSRSSYYKYKDDILPFYDDLKGKTLTIAMQMLDKPGLLSELLHLVADFNANILTIHQSIPVNGVASISLSVEVLEETGNIDNMIRDIEDCSGIYDVKILARK</sequence>
<dbReference type="InterPro" id="IPR002912">
    <property type="entry name" value="ACT_dom"/>
</dbReference>
<dbReference type="EMBL" id="ACZL01000023">
    <property type="protein sequence ID" value="EHI55283.1"/>
    <property type="molecule type" value="Genomic_DNA"/>
</dbReference>
<dbReference type="InterPro" id="IPR008310">
    <property type="entry name" value="UPF0735_ACT_dom-cont"/>
</dbReference>
<keyword evidence="4" id="KW-1185">Reference proteome</keyword>
<evidence type="ECO:0000313" key="3">
    <source>
        <dbReference type="EMBL" id="EHI55283.1"/>
    </source>
</evidence>
<dbReference type="NCBIfam" id="NF003361">
    <property type="entry name" value="PRK04435.1"/>
    <property type="match status" value="1"/>
</dbReference>
<feature type="domain" description="ACT" evidence="2">
    <location>
        <begin position="71"/>
        <end position="146"/>
    </location>
</feature>
<dbReference type="OrthoDB" id="9788773at2"/>
<protein>
    <recommendedName>
        <fullName evidence="1">UPF0735 ACT domain-containing protein HMPREF9333_01419</fullName>
    </recommendedName>
</protein>
<dbReference type="eggNOG" id="COG4492">
    <property type="taxonomic scope" value="Bacteria"/>
</dbReference>
<dbReference type="AlphaFoldDB" id="G5GIM9"/>
<evidence type="ECO:0000259" key="2">
    <source>
        <dbReference type="PROSITE" id="PS51671"/>
    </source>
</evidence>
<evidence type="ECO:0000256" key="1">
    <source>
        <dbReference type="HAMAP-Rule" id="MF_00707"/>
    </source>
</evidence>
<dbReference type="Gene3D" id="3.30.70.260">
    <property type="match status" value="1"/>
</dbReference>
<accession>G5GIM9</accession>